<dbReference type="RefSeq" id="XP_040778810.1">
    <property type="nucleotide sequence ID" value="XM_040916682.1"/>
</dbReference>
<protein>
    <recommendedName>
        <fullName evidence="3">Arrestin-like N-terminal domain-containing protein</fullName>
    </recommendedName>
</protein>
<accession>A0A9P4Y7G7</accession>
<dbReference type="EMBL" id="MU032346">
    <property type="protein sequence ID" value="KAF3767849.1"/>
    <property type="molecule type" value="Genomic_DNA"/>
</dbReference>
<comment type="caution">
    <text evidence="1">The sequence shown here is derived from an EMBL/GenBank/DDBJ whole genome shotgun (WGS) entry which is preliminary data.</text>
</comment>
<feature type="non-terminal residue" evidence="1">
    <location>
        <position position="1"/>
    </location>
</feature>
<evidence type="ECO:0008006" key="3">
    <source>
        <dbReference type="Google" id="ProtNLM"/>
    </source>
</evidence>
<sequence>SARSEGSLSLVSAQGRKVNALRPDVQICLKHHYKSKTYTSGSVLEGEVTITTQRDTPFDSIDIVLVGCSKTRTEGYSSPHESTHTFLKLRMPVSEERYPTSRILESGATLTVPFTFVLPDFLTLSACHHKVDSEHIRDHHLCLPPSMGSWARGNWEKDDFAPHMAEVIYAIKARVWREQLPASASSAPRARHVRIIEAVKAIQVLPSSPEAAPLSVTAKDCLYKMTKTKTLRKNLMSSKTGRLTVSGQQPRAIMLLPDGRVSSGTTAQIDLKFEPATAGAGPGDVQPPPKITGVSAKIAAHTYYSASAISSLPNMGEWMRVALSDRRGLYSSSVALPATARPAHIGPWHMHHTRRDSGYGSDSAHNTAASCSTATTFHAPPVHHTATIQLPVPDLPTTRKAFVPSFHGCILSRVYTLHLSVRVETGGAAGGTSTLSLDLPVQIGVEPAAGSPGAEEALPSWEDALEDAAVDEFLRPRVMGVPQEAFQETSVLPGY</sequence>
<dbReference type="Proteomes" id="UP000803844">
    <property type="component" value="Unassembled WGS sequence"/>
</dbReference>
<proteinExistence type="predicted"/>
<gene>
    <name evidence="1" type="ORF">M406DRAFT_25021</name>
</gene>
<dbReference type="PANTHER" id="PTHR31904:SF1">
    <property type="entry name" value="BYPASS OF STOP CODON PROTEIN 5-RELATED"/>
    <property type="match status" value="1"/>
</dbReference>
<organism evidence="1 2">
    <name type="scientific">Cryphonectria parasitica (strain ATCC 38755 / EP155)</name>
    <dbReference type="NCBI Taxonomy" id="660469"/>
    <lineage>
        <taxon>Eukaryota</taxon>
        <taxon>Fungi</taxon>
        <taxon>Dikarya</taxon>
        <taxon>Ascomycota</taxon>
        <taxon>Pezizomycotina</taxon>
        <taxon>Sordariomycetes</taxon>
        <taxon>Sordariomycetidae</taxon>
        <taxon>Diaporthales</taxon>
        <taxon>Cryphonectriaceae</taxon>
        <taxon>Cryphonectria-Endothia species complex</taxon>
        <taxon>Cryphonectria</taxon>
    </lineage>
</organism>
<feature type="non-terminal residue" evidence="1">
    <location>
        <position position="495"/>
    </location>
</feature>
<dbReference type="AlphaFoldDB" id="A0A9P4Y7G7"/>
<evidence type="ECO:0000313" key="2">
    <source>
        <dbReference type="Proteomes" id="UP000803844"/>
    </source>
</evidence>
<evidence type="ECO:0000313" key="1">
    <source>
        <dbReference type="EMBL" id="KAF3767849.1"/>
    </source>
</evidence>
<dbReference type="InterPro" id="IPR039634">
    <property type="entry name" value="Bul1-like"/>
</dbReference>
<keyword evidence="2" id="KW-1185">Reference proteome</keyword>
<dbReference type="PANTHER" id="PTHR31904">
    <property type="entry name" value="BYPASS OF STOP CODON PROTEIN 5-RELATED"/>
    <property type="match status" value="1"/>
</dbReference>
<dbReference type="InterPro" id="IPR014752">
    <property type="entry name" value="Arrestin-like_C"/>
</dbReference>
<dbReference type="OrthoDB" id="2283785at2759"/>
<dbReference type="GeneID" id="63833811"/>
<reference evidence="1" key="1">
    <citation type="journal article" date="2020" name="Phytopathology">
        <title>Genome sequence of the chestnut blight fungus Cryphonectria parasitica EP155: A fundamental resource for an archetypical invasive plant pathogen.</title>
        <authorList>
            <person name="Crouch J.A."/>
            <person name="Dawe A."/>
            <person name="Aerts A."/>
            <person name="Barry K."/>
            <person name="Churchill A.C.L."/>
            <person name="Grimwood J."/>
            <person name="Hillman B."/>
            <person name="Milgroom M.G."/>
            <person name="Pangilinan J."/>
            <person name="Smith M."/>
            <person name="Salamov A."/>
            <person name="Schmutz J."/>
            <person name="Yadav J."/>
            <person name="Grigoriev I.V."/>
            <person name="Nuss D."/>
        </authorList>
    </citation>
    <scope>NUCLEOTIDE SEQUENCE</scope>
    <source>
        <strain evidence="1">EP155</strain>
    </source>
</reference>
<name>A0A9P4Y7G7_CRYP1</name>
<dbReference type="Gene3D" id="2.60.40.640">
    <property type="match status" value="1"/>
</dbReference>